<dbReference type="AlphaFoldDB" id="A0A4U8QAK6"/>
<dbReference type="STRING" id="180332.GCA_000797495_00468"/>
<dbReference type="Proteomes" id="UP000306509">
    <property type="component" value="Unassembled WGS sequence"/>
</dbReference>
<dbReference type="RefSeq" id="WP_138001936.1">
    <property type="nucleotide sequence ID" value="NZ_QGQD01000023.1"/>
</dbReference>
<keyword evidence="2" id="KW-1185">Reference proteome</keyword>
<name>A0A4U8QAK6_9FIRM</name>
<dbReference type="EMBL" id="QGQD01000023">
    <property type="protein sequence ID" value="TLD02007.1"/>
    <property type="molecule type" value="Genomic_DNA"/>
</dbReference>
<proteinExistence type="predicted"/>
<organism evidence="1 2">
    <name type="scientific">Robinsoniella peoriensis</name>
    <dbReference type="NCBI Taxonomy" id="180332"/>
    <lineage>
        <taxon>Bacteria</taxon>
        <taxon>Bacillati</taxon>
        <taxon>Bacillota</taxon>
        <taxon>Clostridia</taxon>
        <taxon>Lachnospirales</taxon>
        <taxon>Lachnospiraceae</taxon>
        <taxon>Robinsoniella</taxon>
    </lineage>
</organism>
<comment type="caution">
    <text evidence="1">The sequence shown here is derived from an EMBL/GenBank/DDBJ whole genome shotgun (WGS) entry which is preliminary data.</text>
</comment>
<protein>
    <submittedName>
        <fullName evidence="1">Uncharacterized protein</fullName>
    </submittedName>
</protein>
<gene>
    <name evidence="1" type="ORF">DSM106044_01044</name>
</gene>
<sequence length="1111" mass="124663">MRFRKMTMSCYTAYEEENMAEAFLFLMGEECGPEEISLEEAFLDRDNLGISFWFPGGQFPLSPEEADKIREQMKSVLLGYNTIKRAIFWLCDGKEPLAENMTRLGLITEKNEEAFTYGNCQFPIVDNLRFEIKSYAKIKIAQDKVSLHNTQSRDNVFDFLPGLKKGDYNIFNCGISFEKGCCGCLVFNMDIMMSEFLKELTPGLEYSYVTEGKEESVYTPLYRMNEIEPKDFLLSLCVMIDPCDICNEQKQPSGQMSDYRNHRTVLNVLNEKSDTPFPTNFTTIYGETVYLDFVNEEDSHYPSRFTFSKTKQDKHHRLCPEGEFYLYGTVGAKEVSLLCGRNATEYLQLQAGEKIRFLSGQNAHAPIVEGRAFQVGEDYDANASNLTRAFRTSWIGVTEGKYVSEPPGFALYGMEPEAVSEILVHQPPSILLRETKEGICFPVMPYKQALVRDKQKLEKLEDNILANVRQKQIGKYGCERCISGNGITLENTTIVTPAGFLANMEGNRFRNIRLTNGEGEDGICFCNPAEELVQVFQSPSLCLVAVNPQYLGAVDDESNAACFRNVCSIQDWTFRAQVGFDCKYGSYGGVMIIKGCKGKLFDPDDLKEVKKKRSLISCIDAWTCRGEFSSPVTNAGSKGDMSQQPLLMKWIENYFKDAYEQTDQEYFSQFCEVITDENWQGVLFLRLPLEAENMPAQMAGLLSGAANAEKLCVHHLGITLNTISVENGQIKQDKNSSLFGLICYRDTNLGQGKVEAVMPKDFGNEEFRLLELKVLFRDSAVVKQSCKAQISFARLFGSSVKAMKDGNPYRALLLEGHYQLRDGAEVFLLQNKETGTFELDSNILKVVRVTDVEMISPTFDCTRFALSGSLHFHTVPVISDSEIMVDLFSFGEESKSGLIFSHAELEMKLKENVQEFIFFAGSTQFDLLKSEPGIHSLCSQLHLQLLGMVDGNINGWKGDGYAKVIPCVRFSEEGEGSWIGLEWKAELGSIGELAGKAGLKSQLLLAWNTASNGESIKAFMGIKMPGTGKTEDFFLQNILRLSIGSVRLAYDKENQSFILILNEVAVKAFGIGKLPPNGNISFYLFGSGAEIREKGVGWYGFYHTEKGKGVE</sequence>
<evidence type="ECO:0000313" key="2">
    <source>
        <dbReference type="Proteomes" id="UP000306509"/>
    </source>
</evidence>
<accession>A0A4U8QAK6</accession>
<reference evidence="1 2" key="1">
    <citation type="journal article" date="2019" name="Anaerobe">
        <title>Detection of Robinsoniella peoriensis in multiple bone samples of a trauma patient.</title>
        <authorList>
            <person name="Schrottner P."/>
            <person name="Hartwich K."/>
            <person name="Bunk B."/>
            <person name="Schober I."/>
            <person name="Helbig S."/>
            <person name="Rudolph W.W."/>
            <person name="Gunzer F."/>
        </authorList>
    </citation>
    <scope>NUCLEOTIDE SEQUENCE [LARGE SCALE GENOMIC DNA]</scope>
    <source>
        <strain evidence="1 2">DSM 106044</strain>
    </source>
</reference>
<evidence type="ECO:0000313" key="1">
    <source>
        <dbReference type="EMBL" id="TLD02007.1"/>
    </source>
</evidence>